<dbReference type="GO" id="GO:0046872">
    <property type="term" value="F:metal ion binding"/>
    <property type="evidence" value="ECO:0007669"/>
    <property type="project" value="UniProtKB-KW"/>
</dbReference>
<dbReference type="Pfam" id="PF02633">
    <property type="entry name" value="Creatininase"/>
    <property type="match status" value="1"/>
</dbReference>
<accession>A0A4D7QPZ8</accession>
<evidence type="ECO:0000313" key="7">
    <source>
        <dbReference type="Proteomes" id="UP000298588"/>
    </source>
</evidence>
<sequence length="275" mass="29253">MPSSLPIRLGILTLFLLALGVSEAARTLPPAPPRTLQMRDMTWPEVYAAVQSGSTTVIVPTGGIEQNGPHMILAKHDHIVGFAALRIAEKLGRTLVAPTVSFVPEGNYSPPTGNMQLPGTIGLPEAVFEQVLEGIARSLKLAGFRTIVFIGDHGESQPPQAKVAANLTREWAADGVRVVQSDRYYDDAAQNARLKAEGETEATIGFHAGLIDTSELMAVLPAGVDLERLQTMPRSLAQMGASGDPSRASPARGQALLAIRIDQAVEQISSLRTGH</sequence>
<evidence type="ECO:0000313" key="6">
    <source>
        <dbReference type="EMBL" id="QCK88053.1"/>
    </source>
</evidence>
<dbReference type="EMBL" id="CP039865">
    <property type="protein sequence ID" value="QCK88053.1"/>
    <property type="molecule type" value="Genomic_DNA"/>
</dbReference>
<keyword evidence="4" id="KW-0862">Zinc</keyword>
<comment type="cofactor">
    <cofactor evidence="1">
        <name>Zn(2+)</name>
        <dbReference type="ChEBI" id="CHEBI:29105"/>
    </cofactor>
</comment>
<dbReference type="Gene3D" id="3.40.50.10310">
    <property type="entry name" value="Creatininase"/>
    <property type="match status" value="1"/>
</dbReference>
<name>A0A4D7QPZ8_9HYPH</name>
<evidence type="ECO:0000256" key="2">
    <source>
        <dbReference type="ARBA" id="ARBA00022723"/>
    </source>
</evidence>
<keyword evidence="7" id="KW-1185">Reference proteome</keyword>
<dbReference type="PANTHER" id="PTHR35005:SF1">
    <property type="entry name" value="2-AMINO-5-FORMYLAMINO-6-RIBOSYLAMINOPYRIMIDIN-4(3H)-ONE 5'-MONOPHOSPHATE DEFORMYLASE"/>
    <property type="match status" value="1"/>
</dbReference>
<dbReference type="Proteomes" id="UP000298588">
    <property type="component" value="Chromosome"/>
</dbReference>
<comment type="similarity">
    <text evidence="5">Belongs to the creatininase superfamily.</text>
</comment>
<dbReference type="RefSeq" id="WP_137101381.1">
    <property type="nucleotide sequence ID" value="NZ_CP039865.1"/>
</dbReference>
<proteinExistence type="inferred from homology"/>
<dbReference type="OrthoDB" id="9801445at2"/>
<dbReference type="GO" id="GO:0016811">
    <property type="term" value="F:hydrolase activity, acting on carbon-nitrogen (but not peptide) bonds, in linear amides"/>
    <property type="evidence" value="ECO:0007669"/>
    <property type="project" value="TreeGrafter"/>
</dbReference>
<keyword evidence="2" id="KW-0479">Metal-binding</keyword>
<evidence type="ECO:0000256" key="3">
    <source>
        <dbReference type="ARBA" id="ARBA00022801"/>
    </source>
</evidence>
<protein>
    <submittedName>
        <fullName evidence="6">Creatininase family protein</fullName>
    </submittedName>
</protein>
<dbReference type="KEGG" id="paqt:E8L99_20980"/>
<keyword evidence="3" id="KW-0378">Hydrolase</keyword>
<evidence type="ECO:0000256" key="1">
    <source>
        <dbReference type="ARBA" id="ARBA00001947"/>
    </source>
</evidence>
<organism evidence="6 7">
    <name type="scientific">Phreatobacter aquaticus</name>
    <dbReference type="NCBI Taxonomy" id="2570229"/>
    <lineage>
        <taxon>Bacteria</taxon>
        <taxon>Pseudomonadati</taxon>
        <taxon>Pseudomonadota</taxon>
        <taxon>Alphaproteobacteria</taxon>
        <taxon>Hyphomicrobiales</taxon>
        <taxon>Phreatobacteraceae</taxon>
        <taxon>Phreatobacter</taxon>
    </lineage>
</organism>
<reference evidence="6 7" key="1">
    <citation type="submission" date="2019-04" db="EMBL/GenBank/DDBJ databases">
        <title>Phreatobacter aquaticus sp. nov.</title>
        <authorList>
            <person name="Choi A."/>
            <person name="Baek K."/>
        </authorList>
    </citation>
    <scope>NUCLEOTIDE SEQUENCE [LARGE SCALE GENOMIC DNA]</scope>
    <source>
        <strain evidence="6 7">NMCR1094</strain>
    </source>
</reference>
<evidence type="ECO:0000256" key="5">
    <source>
        <dbReference type="ARBA" id="ARBA00024029"/>
    </source>
</evidence>
<dbReference type="AlphaFoldDB" id="A0A4D7QPZ8"/>
<dbReference type="GO" id="GO:0009231">
    <property type="term" value="P:riboflavin biosynthetic process"/>
    <property type="evidence" value="ECO:0007669"/>
    <property type="project" value="TreeGrafter"/>
</dbReference>
<evidence type="ECO:0000256" key="4">
    <source>
        <dbReference type="ARBA" id="ARBA00022833"/>
    </source>
</evidence>
<dbReference type="PANTHER" id="PTHR35005">
    <property type="entry name" value="3-DEHYDRO-SCYLLO-INOSOSE HYDROLASE"/>
    <property type="match status" value="1"/>
</dbReference>
<dbReference type="InterPro" id="IPR024087">
    <property type="entry name" value="Creatininase-like_sf"/>
</dbReference>
<dbReference type="SUPFAM" id="SSF102215">
    <property type="entry name" value="Creatininase"/>
    <property type="match status" value="1"/>
</dbReference>
<dbReference type="InterPro" id="IPR003785">
    <property type="entry name" value="Creatininase/forma_Hydrolase"/>
</dbReference>
<gene>
    <name evidence="6" type="ORF">E8L99_20980</name>
</gene>